<sequence>MEGKGGVLDVLLGVEGWGLEIASRDGEMRWGFAGVGVGLGGCDCRLQGTRVWRRWLQVAGDVGLENVVAGCRGWGFGKHGCRLQGSAGDGVRSCRDGWRW</sequence>
<dbReference type="Proteomes" id="UP001141806">
    <property type="component" value="Unassembled WGS sequence"/>
</dbReference>
<name>A0A9Q0QXI8_9MAGN</name>
<comment type="caution">
    <text evidence="1">The sequence shown here is derived from an EMBL/GenBank/DDBJ whole genome shotgun (WGS) entry which is preliminary data.</text>
</comment>
<evidence type="ECO:0000313" key="1">
    <source>
        <dbReference type="EMBL" id="KAJ4975374.1"/>
    </source>
</evidence>
<keyword evidence="2" id="KW-1185">Reference proteome</keyword>
<reference evidence="1" key="1">
    <citation type="journal article" date="2023" name="Plant J.">
        <title>The genome of the king protea, Protea cynaroides.</title>
        <authorList>
            <person name="Chang J."/>
            <person name="Duong T.A."/>
            <person name="Schoeman C."/>
            <person name="Ma X."/>
            <person name="Roodt D."/>
            <person name="Barker N."/>
            <person name="Li Z."/>
            <person name="Van de Peer Y."/>
            <person name="Mizrachi E."/>
        </authorList>
    </citation>
    <scope>NUCLEOTIDE SEQUENCE</scope>
    <source>
        <tissue evidence="1">Young leaves</tissue>
    </source>
</reference>
<protein>
    <submittedName>
        <fullName evidence="1">Uncharacterized protein</fullName>
    </submittedName>
</protein>
<gene>
    <name evidence="1" type="ORF">NE237_000480</name>
</gene>
<evidence type="ECO:0000313" key="2">
    <source>
        <dbReference type="Proteomes" id="UP001141806"/>
    </source>
</evidence>
<organism evidence="1 2">
    <name type="scientific">Protea cynaroides</name>
    <dbReference type="NCBI Taxonomy" id="273540"/>
    <lineage>
        <taxon>Eukaryota</taxon>
        <taxon>Viridiplantae</taxon>
        <taxon>Streptophyta</taxon>
        <taxon>Embryophyta</taxon>
        <taxon>Tracheophyta</taxon>
        <taxon>Spermatophyta</taxon>
        <taxon>Magnoliopsida</taxon>
        <taxon>Proteales</taxon>
        <taxon>Proteaceae</taxon>
        <taxon>Protea</taxon>
    </lineage>
</organism>
<dbReference type="AlphaFoldDB" id="A0A9Q0QXI8"/>
<accession>A0A9Q0QXI8</accession>
<proteinExistence type="predicted"/>
<dbReference type="EMBL" id="JAMYWD010000003">
    <property type="protein sequence ID" value="KAJ4975374.1"/>
    <property type="molecule type" value="Genomic_DNA"/>
</dbReference>